<sequence length="134" mass="15129">MVSLSDLFEQSISYEPGHVITREGDENRDLYVLSEGALEISVTGDDGEQVVVGEVHPPEIIGEISFLNGSPRTATITAKTHAEVYILSYYQVDREMSEIPAWFKLILRILTQRMQSCSTKIKELEEEVKRLKKG</sequence>
<dbReference type="GO" id="GO:0005221">
    <property type="term" value="F:intracellularly cyclic nucleotide-activated monoatomic cation channel activity"/>
    <property type="evidence" value="ECO:0007669"/>
    <property type="project" value="InterPro"/>
</dbReference>
<keyword evidence="1" id="KW-0407">Ion channel</keyword>
<keyword evidence="2" id="KW-0175">Coiled coil</keyword>
<dbReference type="SUPFAM" id="SSF51206">
    <property type="entry name" value="cAMP-binding domain-like"/>
    <property type="match status" value="1"/>
</dbReference>
<proteinExistence type="predicted"/>
<dbReference type="EMBL" id="JACNJZ010000114">
    <property type="protein sequence ID" value="MBC8317896.1"/>
    <property type="molecule type" value="Genomic_DNA"/>
</dbReference>
<dbReference type="PRINTS" id="PR00103">
    <property type="entry name" value="CAMPKINASE"/>
</dbReference>
<dbReference type="PROSITE" id="PS50042">
    <property type="entry name" value="CNMP_BINDING_3"/>
    <property type="match status" value="1"/>
</dbReference>
<dbReference type="AlphaFoldDB" id="A0A8J6NC05"/>
<reference evidence="4 5" key="1">
    <citation type="submission" date="2020-08" db="EMBL/GenBank/DDBJ databases">
        <title>Bridging the membrane lipid divide: bacteria of the FCB group superphylum have the potential to synthesize archaeal ether lipids.</title>
        <authorList>
            <person name="Villanueva L."/>
            <person name="Von Meijenfeldt F.A.B."/>
            <person name="Westbye A.B."/>
            <person name="Yadav S."/>
            <person name="Hopmans E.C."/>
            <person name="Dutilh B.E."/>
            <person name="Sinninghe Damste J.S."/>
        </authorList>
    </citation>
    <scope>NUCLEOTIDE SEQUENCE [LARGE SCALE GENOMIC DNA]</scope>
    <source>
        <strain evidence="4">NIOZ-UU47</strain>
    </source>
</reference>
<evidence type="ECO:0000313" key="5">
    <source>
        <dbReference type="Proteomes" id="UP000614424"/>
    </source>
</evidence>
<evidence type="ECO:0000256" key="2">
    <source>
        <dbReference type="SAM" id="Coils"/>
    </source>
</evidence>
<feature type="domain" description="Cyclic nucleotide-binding" evidence="3">
    <location>
        <begin position="1"/>
        <end position="96"/>
    </location>
</feature>
<keyword evidence="1" id="KW-0813">Transport</keyword>
<keyword evidence="1" id="KW-0406">Ion transport</keyword>
<dbReference type="GO" id="GO:0044877">
    <property type="term" value="F:protein-containing complex binding"/>
    <property type="evidence" value="ECO:0007669"/>
    <property type="project" value="TreeGrafter"/>
</dbReference>
<protein>
    <submittedName>
        <fullName evidence="4">Crp/Fnr family transcriptional regulator</fullName>
    </submittedName>
</protein>
<organism evidence="4 5">
    <name type="scientific">Candidatus Desulfobia pelagia</name>
    <dbReference type="NCBI Taxonomy" id="2841692"/>
    <lineage>
        <taxon>Bacteria</taxon>
        <taxon>Pseudomonadati</taxon>
        <taxon>Thermodesulfobacteriota</taxon>
        <taxon>Desulfobulbia</taxon>
        <taxon>Desulfobulbales</taxon>
        <taxon>Desulfobulbaceae</taxon>
        <taxon>Candidatus Desulfobia</taxon>
    </lineage>
</organism>
<evidence type="ECO:0000256" key="1">
    <source>
        <dbReference type="ARBA" id="ARBA00023286"/>
    </source>
</evidence>
<dbReference type="CDD" id="cd00038">
    <property type="entry name" value="CAP_ED"/>
    <property type="match status" value="1"/>
</dbReference>
<gene>
    <name evidence="4" type="ORF">H8E41_08305</name>
</gene>
<evidence type="ECO:0000313" key="4">
    <source>
        <dbReference type="EMBL" id="MBC8317896.1"/>
    </source>
</evidence>
<dbReference type="PANTHER" id="PTHR45638">
    <property type="entry name" value="CYCLIC NUCLEOTIDE-GATED CATION CHANNEL SUBUNIT A"/>
    <property type="match status" value="1"/>
</dbReference>
<dbReference type="InterPro" id="IPR050866">
    <property type="entry name" value="CNG_cation_channel"/>
</dbReference>
<name>A0A8J6NC05_9BACT</name>
<keyword evidence="1" id="KW-1071">Ligand-gated ion channel</keyword>
<dbReference type="InterPro" id="IPR018490">
    <property type="entry name" value="cNMP-bd_dom_sf"/>
</dbReference>
<feature type="coiled-coil region" evidence="2">
    <location>
        <begin position="107"/>
        <end position="134"/>
    </location>
</feature>
<dbReference type="InterPro" id="IPR014710">
    <property type="entry name" value="RmlC-like_jellyroll"/>
</dbReference>
<dbReference type="PANTHER" id="PTHR45638:SF11">
    <property type="entry name" value="CYCLIC NUCLEOTIDE-GATED CATION CHANNEL SUBUNIT A"/>
    <property type="match status" value="1"/>
</dbReference>
<dbReference type="Gene3D" id="2.60.120.10">
    <property type="entry name" value="Jelly Rolls"/>
    <property type="match status" value="1"/>
</dbReference>
<dbReference type="SMART" id="SM00100">
    <property type="entry name" value="cNMP"/>
    <property type="match status" value="1"/>
</dbReference>
<accession>A0A8J6NC05</accession>
<dbReference type="Pfam" id="PF00027">
    <property type="entry name" value="cNMP_binding"/>
    <property type="match status" value="1"/>
</dbReference>
<dbReference type="Proteomes" id="UP000614424">
    <property type="component" value="Unassembled WGS sequence"/>
</dbReference>
<comment type="caution">
    <text evidence="4">The sequence shown here is derived from an EMBL/GenBank/DDBJ whole genome shotgun (WGS) entry which is preliminary data.</text>
</comment>
<evidence type="ECO:0000259" key="3">
    <source>
        <dbReference type="PROSITE" id="PS50042"/>
    </source>
</evidence>
<dbReference type="InterPro" id="IPR000595">
    <property type="entry name" value="cNMP-bd_dom"/>
</dbReference>